<feature type="transmembrane region" description="Helical" evidence="1">
    <location>
        <begin position="301"/>
        <end position="320"/>
    </location>
</feature>
<dbReference type="Gene3D" id="1.20.1640.10">
    <property type="entry name" value="Multidrug efflux transporter AcrB transmembrane domain"/>
    <property type="match status" value="3"/>
</dbReference>
<proteinExistence type="predicted"/>
<feature type="transmembrane region" description="Helical" evidence="1">
    <location>
        <begin position="790"/>
        <end position="811"/>
    </location>
</feature>
<dbReference type="GO" id="GO:0042910">
    <property type="term" value="F:xenobiotic transmembrane transporter activity"/>
    <property type="evidence" value="ECO:0007669"/>
    <property type="project" value="TreeGrafter"/>
</dbReference>
<dbReference type="InterPro" id="IPR001036">
    <property type="entry name" value="Acrflvin-R"/>
</dbReference>
<dbReference type="Gene3D" id="3.30.70.1440">
    <property type="entry name" value="Multidrug efflux transporter AcrB pore domain"/>
    <property type="match status" value="1"/>
</dbReference>
<dbReference type="PANTHER" id="PTHR32063">
    <property type="match status" value="1"/>
</dbReference>
<feature type="transmembrane region" description="Helical" evidence="1">
    <location>
        <begin position="183"/>
        <end position="204"/>
    </location>
</feature>
<keyword evidence="1" id="KW-1133">Transmembrane helix</keyword>
<dbReference type="Gene3D" id="3.30.70.1430">
    <property type="entry name" value="Multidrug efflux transporter AcrB pore domain"/>
    <property type="match status" value="1"/>
</dbReference>
<dbReference type="PANTHER" id="PTHR32063:SF24">
    <property type="entry name" value="CATION EFFLUX SYSTEM (ACRB_ACRD_ACRF FAMILY)"/>
    <property type="match status" value="1"/>
</dbReference>
<dbReference type="SUPFAM" id="SSF82866">
    <property type="entry name" value="Multidrug efflux transporter AcrB transmembrane domain"/>
    <property type="match status" value="2"/>
</dbReference>
<keyword evidence="1" id="KW-0812">Transmembrane</keyword>
<feature type="transmembrane region" description="Helical" evidence="1">
    <location>
        <begin position="715"/>
        <end position="742"/>
    </location>
</feature>
<comment type="caution">
    <text evidence="2">The sequence shown here is derived from an EMBL/GenBank/DDBJ whole genome shotgun (WGS) entry which is preliminary data.</text>
</comment>
<feature type="transmembrane region" description="Helical" evidence="1">
    <location>
        <begin position="353"/>
        <end position="371"/>
    </location>
</feature>
<dbReference type="Pfam" id="PF00873">
    <property type="entry name" value="ACR_tran"/>
    <property type="match status" value="2"/>
</dbReference>
<dbReference type="SUPFAM" id="SSF82693">
    <property type="entry name" value="Multidrug efflux transporter AcrB pore domain, PN1, PN2, PC1 and PC2 subdomains"/>
    <property type="match status" value="1"/>
</dbReference>
<dbReference type="Gene3D" id="3.30.70.1320">
    <property type="entry name" value="Multidrug efflux transporter AcrB pore domain like"/>
    <property type="match status" value="1"/>
</dbReference>
<dbReference type="AlphaFoldDB" id="A0A0W8FV38"/>
<gene>
    <name evidence="2" type="ORF">ASZ90_005425</name>
</gene>
<dbReference type="Gene3D" id="3.30.2090.10">
    <property type="entry name" value="Multidrug efflux transporter AcrB TolC docking domain, DN and DC subdomains"/>
    <property type="match status" value="2"/>
</dbReference>
<feature type="transmembrane region" description="Helical" evidence="1">
    <location>
        <begin position="831"/>
        <end position="858"/>
    </location>
</feature>
<feature type="transmembrane region" description="Helical" evidence="1">
    <location>
        <begin position="87"/>
        <end position="106"/>
    </location>
</feature>
<protein>
    <submittedName>
        <fullName evidence="2">Rnd multidrug efflux transporter</fullName>
    </submittedName>
</protein>
<feature type="transmembrane region" description="Helical" evidence="1">
    <location>
        <begin position="688"/>
        <end position="708"/>
    </location>
</feature>
<dbReference type="InterPro" id="IPR027463">
    <property type="entry name" value="AcrB_DN_DC_subdom"/>
</dbReference>
<dbReference type="EMBL" id="LNQE01000822">
    <property type="protein sequence ID" value="KUG24759.1"/>
    <property type="molecule type" value="Genomic_DNA"/>
</dbReference>
<dbReference type="SUPFAM" id="SSF82714">
    <property type="entry name" value="Multidrug efflux transporter AcrB TolC docking domain, DN and DC subdomains"/>
    <property type="match status" value="1"/>
</dbReference>
<feature type="transmembrane region" description="Helical" evidence="1">
    <location>
        <begin position="326"/>
        <end position="346"/>
    </location>
</feature>
<dbReference type="GO" id="GO:0005886">
    <property type="term" value="C:plasma membrane"/>
    <property type="evidence" value="ECO:0007669"/>
    <property type="project" value="TreeGrafter"/>
</dbReference>
<reference evidence="2" key="1">
    <citation type="journal article" date="2015" name="Proc. Natl. Acad. Sci. U.S.A.">
        <title>Networks of energetic and metabolic interactions define dynamics in microbial communities.</title>
        <authorList>
            <person name="Embree M."/>
            <person name="Liu J.K."/>
            <person name="Al-Bassam M.M."/>
            <person name="Zengler K."/>
        </authorList>
    </citation>
    <scope>NUCLEOTIDE SEQUENCE</scope>
</reference>
<evidence type="ECO:0000256" key="1">
    <source>
        <dbReference type="SAM" id="Phobius"/>
    </source>
</evidence>
<name>A0A0W8FV38_9ZZZZ</name>
<evidence type="ECO:0000313" key="2">
    <source>
        <dbReference type="EMBL" id="KUG24759.1"/>
    </source>
</evidence>
<organism evidence="2">
    <name type="scientific">hydrocarbon metagenome</name>
    <dbReference type="NCBI Taxonomy" id="938273"/>
    <lineage>
        <taxon>unclassified sequences</taxon>
        <taxon>metagenomes</taxon>
        <taxon>ecological metagenomes</taxon>
    </lineage>
</organism>
<feature type="transmembrane region" description="Helical" evidence="1">
    <location>
        <begin position="748"/>
        <end position="769"/>
    </location>
</feature>
<dbReference type="PRINTS" id="PR00702">
    <property type="entry name" value="ACRIFLAVINRP"/>
</dbReference>
<feature type="transmembrane region" description="Helical" evidence="1">
    <location>
        <begin position="211"/>
        <end position="238"/>
    </location>
</feature>
<accession>A0A0W8FV38</accession>
<sequence>MKDGKPIYIRDVAKVSYDFKDRTTYARVNAVDAVTMNISKRVGANIIEIADKVKEIVEDAKQKYPENLVFNLTVDFSKDIKQSNRNLENNIFSGLVLVLIVLLFFLGIRNALFVAVAIPLSMLISFTLLSALGYTLNFIVLFSLILALGMLVDNAIVVIENIYKFLEEGYDLIQAAKAATAEVAWPISTSTLTTVLAFLPMVFWPGVVGDFMFYLPITVIITLSSSLFVALVINPVFASKFMKVEDPSEKPTTLIQKIIAPINKLTHFFVDIMLPIVMRYYENFLNKVIGVERSKNQKVHLRNWLGLAATILLIMMTNAAVETPEIPNVLVLIVSSLLGAGIIFLFLNPRLKVISGTVLLLIIISLVYREFDHGVEFFPSIDPPRVYINVESPTGTNIDMSNRIAKQVEQLLQGFAEVDVKDYVANVGSSSNPFDGGSSTPNKSTITVQYVDYDFRQQSSKVTTDQIREAIMKIPGAEFDIQQEEAGPPVGRPVNIEISGDDFTLLGKLSDRVRKEIEDIPGVVDIQDDYDAGRPEVRVLINREKAALFDMSTSVIANSVRTAINGFEASNYRVNEEEYDITVRLKKDQRNSIESLNSLRIIYNDKKGNTLNVPLSSVAEITRDTGPGAIRRVGMKRVVTVSSNVKEGFNQNEVLNNVKAKLAGFELPPDYRIEYTGQNEEQEKAQEFLGRAFMIALLSIFLVLVIQFNSLSQPLIIMAAVIISLIGVLIGLTVFSMAFGIIMTGIGVISLAGVIVNNNIVLIDYINILRRRGMSVREAVIRAGIRRFRPVTLTAITTILGLIPLTFGFGFDMYTLSFQSGGTDAEFWRQMGVAVIFGLMFGTILTLIIVPVIYSIIYDLPDVVKVSKESVGNWLSSLVTKKGR</sequence>
<keyword evidence="1" id="KW-0472">Membrane</keyword>